<accession>A0AAE0XVJ0</accession>
<evidence type="ECO:0000313" key="1">
    <source>
        <dbReference type="EMBL" id="KAK3713596.1"/>
    </source>
</evidence>
<gene>
    <name evidence="1" type="ORF">RRG08_055238</name>
</gene>
<comment type="caution">
    <text evidence="1">The sequence shown here is derived from an EMBL/GenBank/DDBJ whole genome shotgun (WGS) entry which is preliminary data.</text>
</comment>
<dbReference type="Proteomes" id="UP001283361">
    <property type="component" value="Unassembled WGS sequence"/>
</dbReference>
<evidence type="ECO:0000313" key="2">
    <source>
        <dbReference type="Proteomes" id="UP001283361"/>
    </source>
</evidence>
<sequence>MMNYSPAARLGLNVTSASRAPWLRLDGRQTTLGRTANGLVLGKDVATSWWSPLVKQFHINGRLPPLHDYRKTLPKNTFKYIKNDFVWGLLGQEPVESSSENIKVMENT</sequence>
<dbReference type="EMBL" id="JAWDGP010007558">
    <property type="protein sequence ID" value="KAK3713596.1"/>
    <property type="molecule type" value="Genomic_DNA"/>
</dbReference>
<proteinExistence type="predicted"/>
<name>A0AAE0XVJ0_9GAST</name>
<organism evidence="1 2">
    <name type="scientific">Elysia crispata</name>
    <name type="common">lettuce slug</name>
    <dbReference type="NCBI Taxonomy" id="231223"/>
    <lineage>
        <taxon>Eukaryota</taxon>
        <taxon>Metazoa</taxon>
        <taxon>Spiralia</taxon>
        <taxon>Lophotrochozoa</taxon>
        <taxon>Mollusca</taxon>
        <taxon>Gastropoda</taxon>
        <taxon>Heterobranchia</taxon>
        <taxon>Euthyneura</taxon>
        <taxon>Panpulmonata</taxon>
        <taxon>Sacoglossa</taxon>
        <taxon>Placobranchoidea</taxon>
        <taxon>Plakobranchidae</taxon>
        <taxon>Elysia</taxon>
    </lineage>
</organism>
<keyword evidence="2" id="KW-1185">Reference proteome</keyword>
<reference evidence="1" key="1">
    <citation type="journal article" date="2023" name="G3 (Bethesda)">
        <title>A reference genome for the long-term kleptoplast-retaining sea slug Elysia crispata morphotype clarki.</title>
        <authorList>
            <person name="Eastman K.E."/>
            <person name="Pendleton A.L."/>
            <person name="Shaikh M.A."/>
            <person name="Suttiyut T."/>
            <person name="Ogas R."/>
            <person name="Tomko P."/>
            <person name="Gavelis G."/>
            <person name="Widhalm J.R."/>
            <person name="Wisecaver J.H."/>
        </authorList>
    </citation>
    <scope>NUCLEOTIDE SEQUENCE</scope>
    <source>
        <strain evidence="1">ECLA1</strain>
    </source>
</reference>
<dbReference type="AlphaFoldDB" id="A0AAE0XVJ0"/>
<protein>
    <submittedName>
        <fullName evidence="1">Uncharacterized protein</fullName>
    </submittedName>
</protein>